<feature type="region of interest" description="Disordered" evidence="6">
    <location>
        <begin position="580"/>
        <end position="616"/>
    </location>
</feature>
<feature type="transmembrane region" description="Helical" evidence="7">
    <location>
        <begin position="190"/>
        <end position="211"/>
    </location>
</feature>
<keyword evidence="4 7" id="KW-1133">Transmembrane helix</keyword>
<evidence type="ECO:0000256" key="1">
    <source>
        <dbReference type="ARBA" id="ARBA00004141"/>
    </source>
</evidence>
<evidence type="ECO:0000313" key="9">
    <source>
        <dbReference type="EMBL" id="KAG7359281.1"/>
    </source>
</evidence>
<feature type="transmembrane region" description="Helical" evidence="7">
    <location>
        <begin position="441"/>
        <end position="460"/>
    </location>
</feature>
<evidence type="ECO:0000256" key="4">
    <source>
        <dbReference type="ARBA" id="ARBA00022989"/>
    </source>
</evidence>
<dbReference type="PANTHER" id="PTHR23511">
    <property type="entry name" value="SYNAPTIC VESICLE GLYCOPROTEIN 2"/>
    <property type="match status" value="1"/>
</dbReference>
<feature type="transmembrane region" description="Helical" evidence="7">
    <location>
        <begin position="531"/>
        <end position="551"/>
    </location>
</feature>
<feature type="transmembrane region" description="Helical" evidence="7">
    <location>
        <begin position="165"/>
        <end position="184"/>
    </location>
</feature>
<reference evidence="9" key="2">
    <citation type="submission" date="2021-04" db="EMBL/GenBank/DDBJ databases">
        <authorList>
            <person name="Podell S."/>
        </authorList>
    </citation>
    <scope>NUCLEOTIDE SEQUENCE</scope>
    <source>
        <strain evidence="9">Hildebrandi</strain>
    </source>
</reference>
<dbReference type="AlphaFoldDB" id="A0A9K3LED8"/>
<evidence type="ECO:0000256" key="2">
    <source>
        <dbReference type="ARBA" id="ARBA00022448"/>
    </source>
</evidence>
<comment type="caution">
    <text evidence="9">The sequence shown here is derived from an EMBL/GenBank/DDBJ whole genome shotgun (WGS) entry which is preliminary data.</text>
</comment>
<evidence type="ECO:0000313" key="10">
    <source>
        <dbReference type="Proteomes" id="UP000693970"/>
    </source>
</evidence>
<evidence type="ECO:0000256" key="5">
    <source>
        <dbReference type="ARBA" id="ARBA00023136"/>
    </source>
</evidence>
<dbReference type="EMBL" id="JAGRRH010000014">
    <property type="protein sequence ID" value="KAG7359281.1"/>
    <property type="molecule type" value="Genomic_DNA"/>
</dbReference>
<feature type="transmembrane region" description="Helical" evidence="7">
    <location>
        <begin position="466"/>
        <end position="485"/>
    </location>
</feature>
<dbReference type="PANTHER" id="PTHR23511:SF34">
    <property type="entry name" value="SYNAPTIC VESICLE GLYCOPROTEIN 2"/>
    <property type="match status" value="1"/>
</dbReference>
<dbReference type="Proteomes" id="UP000693970">
    <property type="component" value="Unassembled WGS sequence"/>
</dbReference>
<dbReference type="PROSITE" id="PS50850">
    <property type="entry name" value="MFS"/>
    <property type="match status" value="1"/>
</dbReference>
<evidence type="ECO:0000259" key="8">
    <source>
        <dbReference type="PROSITE" id="PS50850"/>
    </source>
</evidence>
<dbReference type="Pfam" id="PF07690">
    <property type="entry name" value="MFS_1"/>
    <property type="match status" value="1"/>
</dbReference>
<dbReference type="PROSITE" id="PS00217">
    <property type="entry name" value="SUGAR_TRANSPORT_2"/>
    <property type="match status" value="1"/>
</dbReference>
<feature type="transmembrane region" description="Helical" evidence="7">
    <location>
        <begin position="223"/>
        <end position="246"/>
    </location>
</feature>
<gene>
    <name evidence="9" type="ORF">IV203_015870</name>
</gene>
<dbReference type="OrthoDB" id="3936150at2759"/>
<feature type="domain" description="Major facilitator superfamily (MFS) profile" evidence="8">
    <location>
        <begin position="80"/>
        <end position="556"/>
    </location>
</feature>
<evidence type="ECO:0000256" key="6">
    <source>
        <dbReference type="SAM" id="MobiDB-lite"/>
    </source>
</evidence>
<proteinExistence type="predicted"/>
<dbReference type="InterPro" id="IPR011701">
    <property type="entry name" value="MFS"/>
</dbReference>
<dbReference type="GO" id="GO:0022857">
    <property type="term" value="F:transmembrane transporter activity"/>
    <property type="evidence" value="ECO:0007669"/>
    <property type="project" value="InterPro"/>
</dbReference>
<keyword evidence="2" id="KW-0813">Transport</keyword>
<feature type="region of interest" description="Disordered" evidence="6">
    <location>
        <begin position="1"/>
        <end position="35"/>
    </location>
</feature>
<protein>
    <submittedName>
        <fullName evidence="9">Major facilitator superfamily transporter</fullName>
    </submittedName>
</protein>
<evidence type="ECO:0000256" key="3">
    <source>
        <dbReference type="ARBA" id="ARBA00022692"/>
    </source>
</evidence>
<name>A0A9K3LED8_9STRA</name>
<reference evidence="9" key="1">
    <citation type="journal article" date="2021" name="Sci. Rep.">
        <title>Diploid genomic architecture of Nitzschia inconspicua, an elite biomass production diatom.</title>
        <authorList>
            <person name="Oliver A."/>
            <person name="Podell S."/>
            <person name="Pinowska A."/>
            <person name="Traller J.C."/>
            <person name="Smith S.R."/>
            <person name="McClure R."/>
            <person name="Beliaev A."/>
            <person name="Bohutskyi P."/>
            <person name="Hill E.A."/>
            <person name="Rabines A."/>
            <person name="Zheng H."/>
            <person name="Allen L.Z."/>
            <person name="Kuo A."/>
            <person name="Grigoriev I.V."/>
            <person name="Allen A.E."/>
            <person name="Hazlebeck D."/>
            <person name="Allen E.E."/>
        </authorList>
    </citation>
    <scope>NUCLEOTIDE SEQUENCE</scope>
    <source>
        <strain evidence="9">Hildebrandi</strain>
    </source>
</reference>
<dbReference type="InterPro" id="IPR020846">
    <property type="entry name" value="MFS_dom"/>
</dbReference>
<dbReference type="InterPro" id="IPR005829">
    <property type="entry name" value="Sugar_transporter_CS"/>
</dbReference>
<keyword evidence="10" id="KW-1185">Reference proteome</keyword>
<feature type="compositionally biased region" description="Polar residues" evidence="6">
    <location>
        <begin position="1"/>
        <end position="14"/>
    </location>
</feature>
<feature type="compositionally biased region" description="Basic and acidic residues" evidence="6">
    <location>
        <begin position="592"/>
        <end position="608"/>
    </location>
</feature>
<feature type="transmembrane region" description="Helical" evidence="7">
    <location>
        <begin position="135"/>
        <end position="153"/>
    </location>
</feature>
<feature type="transmembrane region" description="Helical" evidence="7">
    <location>
        <begin position="411"/>
        <end position="429"/>
    </location>
</feature>
<keyword evidence="5 7" id="KW-0472">Membrane</keyword>
<dbReference type="GO" id="GO:0016020">
    <property type="term" value="C:membrane"/>
    <property type="evidence" value="ECO:0007669"/>
    <property type="project" value="UniProtKB-SubCell"/>
</dbReference>
<feature type="compositionally biased region" description="Low complexity" evidence="6">
    <location>
        <begin position="15"/>
        <end position="24"/>
    </location>
</feature>
<keyword evidence="3 7" id="KW-0812">Transmembrane</keyword>
<evidence type="ECO:0000256" key="7">
    <source>
        <dbReference type="SAM" id="Phobius"/>
    </source>
</evidence>
<organism evidence="9 10">
    <name type="scientific">Nitzschia inconspicua</name>
    <dbReference type="NCBI Taxonomy" id="303405"/>
    <lineage>
        <taxon>Eukaryota</taxon>
        <taxon>Sar</taxon>
        <taxon>Stramenopiles</taxon>
        <taxon>Ochrophyta</taxon>
        <taxon>Bacillariophyta</taxon>
        <taxon>Bacillariophyceae</taxon>
        <taxon>Bacillariophycidae</taxon>
        <taxon>Bacillariales</taxon>
        <taxon>Bacillariaceae</taxon>
        <taxon>Nitzschia</taxon>
    </lineage>
</organism>
<sequence length="616" mass="68041">MNSRISSNNNRPGIQQQQQQQKQQSYPPVDDHHDSTTIIPQQQQQLERIVPNQTIDTFLERAFQSAQQQHQHHQRRQLSLVVVTTVSSFLHQWKYWCIMISLGVANSSDASEILCLSYILSDDTFQQQILREQTGGWLAAAVFLGMLVGGLLVGTMGDWFGRRPMLLMGLCCNSIAGILSSMAPNVQVLTLLRCVSGLGIGATVPPLFTLVTELAPPSARGFCVTLCASFWMVGSIFVAVVALWLLEKWNMSWRIFAMVCALPSAVGALLVYWLVPESPRFLGLEQRWKEATDVTNMLAQRMGFHDSPMMTVNDLQHSFPILAIQDFELHRLQRMDRTNSQHPTTSRPVRIWKLLQRTQMDFVQATSKLYTPPLKQTTWPLQMVWFSLSFGSYGLVTWINTIFVQVHLQNVYFNALLFAISNLPGNLITAVCMDRMGRGRLLTGSIVAAAVSLIFFAIFANTGNQFGIVLSACSFQCFTIAAWNTIDTMTSELFPTLVRSTGMGVCAASGRIGAMLAQFVNGTLVDHGHPVLLLLVASGTLVLGAATPHLLPGGGDMTGRPVHDNLTVDTTVGGMTLLPYQRVPSSTTPSHGNDRSDDQASSLRDDPVRTTAEVIL</sequence>
<comment type="subcellular location">
    <subcellularLocation>
        <location evidence="1">Membrane</location>
        <topology evidence="1">Multi-pass membrane protein</topology>
    </subcellularLocation>
</comment>
<feature type="transmembrane region" description="Helical" evidence="7">
    <location>
        <begin position="252"/>
        <end position="275"/>
    </location>
</feature>
<accession>A0A9K3LED8</accession>
<feature type="transmembrane region" description="Helical" evidence="7">
    <location>
        <begin position="384"/>
        <end position="405"/>
    </location>
</feature>